<protein>
    <submittedName>
        <fullName evidence="1">Glutathione synthetase</fullName>
    </submittedName>
</protein>
<dbReference type="GO" id="GO:0004363">
    <property type="term" value="F:glutathione synthase activity"/>
    <property type="evidence" value="ECO:0007669"/>
    <property type="project" value="InterPro"/>
</dbReference>
<dbReference type="InterPro" id="IPR014049">
    <property type="entry name" value="Glutathione_synthase_N_euk"/>
</dbReference>
<dbReference type="GO" id="GO:0005524">
    <property type="term" value="F:ATP binding"/>
    <property type="evidence" value="ECO:0007669"/>
    <property type="project" value="InterPro"/>
</dbReference>
<dbReference type="AlphaFoldDB" id="A0A8D1U6Z4"/>
<accession>A0A8D1U6Z4</accession>
<reference evidence="1" key="1">
    <citation type="submission" date="2025-08" db="UniProtKB">
        <authorList>
            <consortium name="Ensembl"/>
        </authorList>
    </citation>
    <scope>IDENTIFICATION</scope>
</reference>
<name>A0A8D1U6Z4_PIG</name>
<dbReference type="PANTHER" id="PTHR11130:SF0">
    <property type="entry name" value="GLUTATHIONE SYNTHETASE"/>
    <property type="match status" value="1"/>
</dbReference>
<sequence>MATGWGSLLQDEQQLEELARQAVDRALAEGVLLRTSQEPSSSEVVSYAPFTLFPSLVPSALLEQAYAVQMDFNLLVDAVSQNASFLEQTLSRYGAVELGGPGAARTKGLEDWGS</sequence>
<dbReference type="InterPro" id="IPR005615">
    <property type="entry name" value="Glutathione_synthase"/>
</dbReference>
<dbReference type="FunFam" id="3.30.1490.80:FF:000004">
    <property type="entry name" value="Glutathione synthetase"/>
    <property type="match status" value="1"/>
</dbReference>
<dbReference type="PANTHER" id="PTHR11130">
    <property type="entry name" value="GLUTATHIONE SYNTHETASE"/>
    <property type="match status" value="1"/>
</dbReference>
<dbReference type="Pfam" id="PF03917">
    <property type="entry name" value="GSH_synth_ATP"/>
    <property type="match status" value="1"/>
</dbReference>
<organism evidence="1 2">
    <name type="scientific">Sus scrofa</name>
    <name type="common">Pig</name>
    <dbReference type="NCBI Taxonomy" id="9823"/>
    <lineage>
        <taxon>Eukaryota</taxon>
        <taxon>Metazoa</taxon>
        <taxon>Chordata</taxon>
        <taxon>Craniata</taxon>
        <taxon>Vertebrata</taxon>
        <taxon>Euteleostomi</taxon>
        <taxon>Mammalia</taxon>
        <taxon>Eutheria</taxon>
        <taxon>Laurasiatheria</taxon>
        <taxon>Artiodactyla</taxon>
        <taxon>Suina</taxon>
        <taxon>Suidae</taxon>
        <taxon>Sus</taxon>
    </lineage>
</organism>
<evidence type="ECO:0000313" key="1">
    <source>
        <dbReference type="Ensembl" id="ENSSSCP00055031683.1"/>
    </source>
</evidence>
<proteinExistence type="predicted"/>
<dbReference type="Ensembl" id="ENSSSCT00055039843.1">
    <property type="protein sequence ID" value="ENSSSCP00055031683.1"/>
    <property type="gene ID" value="ENSSSCG00055020351.1"/>
</dbReference>
<dbReference type="SUPFAM" id="SSF56059">
    <property type="entry name" value="Glutathione synthetase ATP-binding domain-like"/>
    <property type="match status" value="1"/>
</dbReference>
<dbReference type="Proteomes" id="UP000694724">
    <property type="component" value="Unplaced"/>
</dbReference>
<dbReference type="Gene3D" id="3.30.1490.80">
    <property type="match status" value="1"/>
</dbReference>
<evidence type="ECO:0000313" key="2">
    <source>
        <dbReference type="Proteomes" id="UP000694724"/>
    </source>
</evidence>